<feature type="region of interest" description="Disordered" evidence="1">
    <location>
        <begin position="151"/>
        <end position="177"/>
    </location>
</feature>
<evidence type="ECO:0000313" key="2">
    <source>
        <dbReference type="EMBL" id="AYM52217.1"/>
    </source>
</evidence>
<name>A0A3Q8I100_9BACT</name>
<evidence type="ECO:0000256" key="1">
    <source>
        <dbReference type="SAM" id="MobiDB-lite"/>
    </source>
</evidence>
<accession>A0A3Q8I100</accession>
<sequence>MALFSAGCTEESEPSLDEGRASLVQVYDGELEGRDHEVSRHGFNDAVKAARLAAIDLDAMSGLLAPGARIEFALPDEAEAVLVVDAVQELLPGITTFTGHLADDEFADFTFSIEDGKLVGSIRRETQAWLVEPHAGSNLHMIRSLDRTLVPKGEPRLDHPKDEPDDAPEAPQPPLSRSLVGGNVRVLFLYASNVSNASAQAANIVTAFNNSLSLSAVSSNNYISIAGVQPVSSTFAGMDRWTIIQAMGNRSAPFTTIDTSMANTYADVAFLLVQEDPTAHHDMGPVYGRVGGVAFLQNQAKPFALSTDDYALGDLTALHELGHVFGGNHEDVASAGIARPVVAANDTWMTVMGGYVECPFNGLPATCVRLNRWSNPDQTYQGVPLGVPGQRDMESWLESSMPTVSAWRPEPPVTVYTNSFESAGDLSGWLIWHNCASGPWSSASNVFRYYTASDNPAPGGGAYALRMQTTGFTPGCQYPGAYALSPFVAATAGTTYRIDNTSRNGTQSGVVTLIFYNSAKAAIGMASRNWSTDAWVYNADTQLVATAPAGTTSLQVRYGLSTANGVVDLDLLKVTR</sequence>
<dbReference type="GO" id="GO:0008237">
    <property type="term" value="F:metallopeptidase activity"/>
    <property type="evidence" value="ECO:0007669"/>
    <property type="project" value="InterPro"/>
</dbReference>
<feature type="compositionally biased region" description="Basic and acidic residues" evidence="1">
    <location>
        <begin position="153"/>
        <end position="162"/>
    </location>
</feature>
<dbReference type="SUPFAM" id="SSF55486">
    <property type="entry name" value="Metalloproteases ('zincins'), catalytic domain"/>
    <property type="match status" value="1"/>
</dbReference>
<proteinExistence type="predicted"/>
<dbReference type="InterPro" id="IPR024079">
    <property type="entry name" value="MetalloPept_cat_dom_sf"/>
</dbReference>
<dbReference type="AlphaFoldDB" id="A0A3Q8I100"/>
<reference evidence="2" key="1">
    <citation type="journal article" date="2018" name="J. Ind. Microbiol. Biotechnol.">
        <title>Genome mining reveals uncommon alkylpyrones as type III PKS products from myxobacteria.</title>
        <authorList>
            <person name="Hug J.J."/>
            <person name="Panter F."/>
            <person name="Krug D."/>
            <person name="Muller R."/>
        </authorList>
    </citation>
    <scope>NUCLEOTIDE SEQUENCE</scope>
    <source>
        <strain evidence="2">MNa6508</strain>
    </source>
</reference>
<dbReference type="EMBL" id="MH908866">
    <property type="protein sequence ID" value="AYM52217.1"/>
    <property type="molecule type" value="Genomic_DNA"/>
</dbReference>
<protein>
    <submittedName>
        <fullName evidence="2">Uncharacterized protein</fullName>
    </submittedName>
</protein>
<dbReference type="Gene3D" id="3.40.390.10">
    <property type="entry name" value="Collagenase (Catalytic Domain)"/>
    <property type="match status" value="1"/>
</dbReference>
<organism evidence="2">
    <name type="scientific">Nannocystis pusilla</name>
    <dbReference type="NCBI Taxonomy" id="889268"/>
    <lineage>
        <taxon>Bacteria</taxon>
        <taxon>Pseudomonadati</taxon>
        <taxon>Myxococcota</taxon>
        <taxon>Polyangia</taxon>
        <taxon>Nannocystales</taxon>
        <taxon>Nannocystaceae</taxon>
        <taxon>Nannocystis</taxon>
    </lineage>
</organism>